<organism evidence="15 16">
    <name type="scientific">Marinihelvus fidelis</name>
    <dbReference type="NCBI Taxonomy" id="2613842"/>
    <lineage>
        <taxon>Bacteria</taxon>
        <taxon>Pseudomonadati</taxon>
        <taxon>Pseudomonadota</taxon>
        <taxon>Gammaproteobacteria</taxon>
        <taxon>Chromatiales</taxon>
        <taxon>Wenzhouxiangellaceae</taxon>
        <taxon>Marinihelvus</taxon>
    </lineage>
</organism>
<feature type="binding site" evidence="13">
    <location>
        <position position="29"/>
    </location>
    <ligand>
        <name>Zn(2+)</name>
        <dbReference type="ChEBI" id="CHEBI:29105"/>
    </ligand>
</feature>
<keyword evidence="7 13" id="KW-0547">Nucleotide-binding</keyword>
<sequence length="459" mass="50668">MGIRIYNTLTRKKETFEPLDPQRITLYACGPTVYDYAHIGNARPAVVFDLLRRNLERHYPRVDYARNITDVDDKINASAASEGVSIDVISTRFEQAYLEDMGAIGVQPPTIDPHATAHIPQMIAMIEQLIDSGHAYAAEGHVLFAIDTFSEYGSLSRRDLDDMVAGARVEVAPYKRHAGDFVLWKPSVDPQPGWDSPWGWGRPGWHLECSAMAAEHLGETIDIHGGGQDLVFPHHENELAQSVCAHGGKPFARYWMHNGFVTADREKMSKSLGNTLIVHDLLKLHPGETLRYVLLSAHYRKPLDWSSEAIEQAQRTLDRMYAVLRDAASRASESLVATRPGDAFTAALDDDLGTPEALAEMNGLARRLGNATAPEDILSLGGELLADGELIGLLCEDPEAWLKGGDGDDDEAIDALVRERDAARAARDFARADALRDELDALGISLEDSPDGTRWRRGR</sequence>
<dbReference type="RefSeq" id="WP_150863882.1">
    <property type="nucleotide sequence ID" value="NZ_VYXP01000004.1"/>
</dbReference>
<comment type="subunit">
    <text evidence="3 13">Monomer.</text>
</comment>
<dbReference type="InterPro" id="IPR015803">
    <property type="entry name" value="Cys-tRNA-ligase"/>
</dbReference>
<feature type="short sequence motif" description="'KMSKS' region" evidence="13">
    <location>
        <begin position="267"/>
        <end position="271"/>
    </location>
</feature>
<dbReference type="PRINTS" id="PR00983">
    <property type="entry name" value="TRNASYNTHCYS"/>
</dbReference>
<dbReference type="Gene3D" id="1.20.120.1910">
    <property type="entry name" value="Cysteine-tRNA ligase, C-terminal anti-codon recognition domain"/>
    <property type="match status" value="1"/>
</dbReference>
<dbReference type="SUPFAM" id="SSF47323">
    <property type="entry name" value="Anticodon-binding domain of a subclass of class I aminoacyl-tRNA synthetases"/>
    <property type="match status" value="1"/>
</dbReference>
<proteinExistence type="inferred from homology"/>
<name>A0A5N0TBH0_9GAMM</name>
<dbReference type="Pfam" id="PF23493">
    <property type="entry name" value="CysS_C"/>
    <property type="match status" value="1"/>
</dbReference>
<evidence type="ECO:0000256" key="2">
    <source>
        <dbReference type="ARBA" id="ARBA00005594"/>
    </source>
</evidence>
<dbReference type="FunFam" id="3.40.50.620:FF:000068">
    <property type="entry name" value="Cysteine--tRNA ligase"/>
    <property type="match status" value="1"/>
</dbReference>
<dbReference type="SMART" id="SM00840">
    <property type="entry name" value="DALR_2"/>
    <property type="match status" value="1"/>
</dbReference>
<evidence type="ECO:0000256" key="8">
    <source>
        <dbReference type="ARBA" id="ARBA00022833"/>
    </source>
</evidence>
<feature type="short sequence motif" description="'HIGH' region" evidence="13">
    <location>
        <begin position="31"/>
        <end position="41"/>
    </location>
</feature>
<keyword evidence="8 13" id="KW-0862">Zinc</keyword>
<keyword evidence="11 13" id="KW-0030">Aminoacyl-tRNA synthetase</keyword>
<keyword evidence="6 13" id="KW-0479">Metal-binding</keyword>
<dbReference type="HAMAP" id="MF_00041">
    <property type="entry name" value="Cys_tRNA_synth"/>
    <property type="match status" value="1"/>
</dbReference>
<keyword evidence="16" id="KW-1185">Reference proteome</keyword>
<gene>
    <name evidence="13" type="primary">cysS</name>
    <name evidence="15" type="ORF">F3N42_07950</name>
</gene>
<dbReference type="EMBL" id="VYXP01000004">
    <property type="protein sequence ID" value="KAA9132091.1"/>
    <property type="molecule type" value="Genomic_DNA"/>
</dbReference>
<dbReference type="PANTHER" id="PTHR10890">
    <property type="entry name" value="CYSTEINYL-TRNA SYNTHETASE"/>
    <property type="match status" value="1"/>
</dbReference>
<dbReference type="GO" id="GO:0006423">
    <property type="term" value="P:cysteinyl-tRNA aminoacylation"/>
    <property type="evidence" value="ECO:0007669"/>
    <property type="project" value="UniProtKB-UniRule"/>
</dbReference>
<evidence type="ECO:0000256" key="7">
    <source>
        <dbReference type="ARBA" id="ARBA00022741"/>
    </source>
</evidence>
<accession>A0A5N0TBH0</accession>
<evidence type="ECO:0000256" key="3">
    <source>
        <dbReference type="ARBA" id="ARBA00011245"/>
    </source>
</evidence>
<dbReference type="AlphaFoldDB" id="A0A5N0TBH0"/>
<feature type="binding site" evidence="13">
    <location>
        <position position="270"/>
    </location>
    <ligand>
        <name>ATP</name>
        <dbReference type="ChEBI" id="CHEBI:30616"/>
    </ligand>
</feature>
<evidence type="ECO:0000313" key="15">
    <source>
        <dbReference type="EMBL" id="KAA9132091.1"/>
    </source>
</evidence>
<reference evidence="15 16" key="1">
    <citation type="submission" date="2019-09" db="EMBL/GenBank/DDBJ databases">
        <title>Wenzhouxiangella sp. Genome sequencing and assembly.</title>
        <authorList>
            <person name="Zhang R."/>
        </authorList>
    </citation>
    <scope>NUCLEOTIDE SEQUENCE [LARGE SCALE GENOMIC DNA]</scope>
    <source>
        <strain evidence="15 16">W260</strain>
    </source>
</reference>
<feature type="binding site" evidence="13">
    <location>
        <position position="209"/>
    </location>
    <ligand>
        <name>Zn(2+)</name>
        <dbReference type="ChEBI" id="CHEBI:29105"/>
    </ligand>
</feature>
<dbReference type="Gene3D" id="3.40.50.620">
    <property type="entry name" value="HUPs"/>
    <property type="match status" value="1"/>
</dbReference>
<dbReference type="GO" id="GO:0008270">
    <property type="term" value="F:zinc ion binding"/>
    <property type="evidence" value="ECO:0007669"/>
    <property type="project" value="UniProtKB-UniRule"/>
</dbReference>
<evidence type="ECO:0000256" key="10">
    <source>
        <dbReference type="ARBA" id="ARBA00022917"/>
    </source>
</evidence>
<dbReference type="InterPro" id="IPR015273">
    <property type="entry name" value="Cys-tRNA-synt_Ia_DALR"/>
</dbReference>
<dbReference type="InterPro" id="IPR032678">
    <property type="entry name" value="tRNA-synt_1_cat_dom"/>
</dbReference>
<dbReference type="GO" id="GO:0004817">
    <property type="term" value="F:cysteine-tRNA ligase activity"/>
    <property type="evidence" value="ECO:0007669"/>
    <property type="project" value="UniProtKB-UniRule"/>
</dbReference>
<comment type="subcellular location">
    <subcellularLocation>
        <location evidence="1 13">Cytoplasm</location>
    </subcellularLocation>
</comment>
<comment type="catalytic activity">
    <reaction evidence="12 13">
        <text>tRNA(Cys) + L-cysteine + ATP = L-cysteinyl-tRNA(Cys) + AMP + diphosphate</text>
        <dbReference type="Rhea" id="RHEA:17773"/>
        <dbReference type="Rhea" id="RHEA-COMP:9661"/>
        <dbReference type="Rhea" id="RHEA-COMP:9679"/>
        <dbReference type="ChEBI" id="CHEBI:30616"/>
        <dbReference type="ChEBI" id="CHEBI:33019"/>
        <dbReference type="ChEBI" id="CHEBI:35235"/>
        <dbReference type="ChEBI" id="CHEBI:78442"/>
        <dbReference type="ChEBI" id="CHEBI:78517"/>
        <dbReference type="ChEBI" id="CHEBI:456215"/>
        <dbReference type="EC" id="6.1.1.16"/>
    </reaction>
</comment>
<dbReference type="NCBIfam" id="TIGR00435">
    <property type="entry name" value="cysS"/>
    <property type="match status" value="1"/>
</dbReference>
<dbReference type="Proteomes" id="UP000325372">
    <property type="component" value="Unassembled WGS sequence"/>
</dbReference>
<dbReference type="InterPro" id="IPR014729">
    <property type="entry name" value="Rossmann-like_a/b/a_fold"/>
</dbReference>
<feature type="domain" description="Cysteinyl-tRNA synthetase class Ia DALR" evidence="14">
    <location>
        <begin position="343"/>
        <end position="402"/>
    </location>
</feature>
<comment type="similarity">
    <text evidence="2 13">Belongs to the class-I aminoacyl-tRNA synthetase family.</text>
</comment>
<feature type="binding site" evidence="13">
    <location>
        <position position="234"/>
    </location>
    <ligand>
        <name>Zn(2+)</name>
        <dbReference type="ChEBI" id="CHEBI:29105"/>
    </ligand>
</feature>
<dbReference type="InterPro" id="IPR009080">
    <property type="entry name" value="tRNAsynth_Ia_anticodon-bd"/>
</dbReference>
<dbReference type="EC" id="6.1.1.16" evidence="13"/>
<keyword evidence="9 13" id="KW-0067">ATP-binding</keyword>
<dbReference type="GO" id="GO:0005524">
    <property type="term" value="F:ATP binding"/>
    <property type="evidence" value="ECO:0007669"/>
    <property type="project" value="UniProtKB-UniRule"/>
</dbReference>
<evidence type="ECO:0000256" key="4">
    <source>
        <dbReference type="ARBA" id="ARBA00022490"/>
    </source>
</evidence>
<keyword evidence="5 13" id="KW-0436">Ligase</keyword>
<evidence type="ECO:0000256" key="13">
    <source>
        <dbReference type="HAMAP-Rule" id="MF_00041"/>
    </source>
</evidence>
<dbReference type="GO" id="GO:0005829">
    <property type="term" value="C:cytosol"/>
    <property type="evidence" value="ECO:0007669"/>
    <property type="project" value="TreeGrafter"/>
</dbReference>
<dbReference type="CDD" id="cd00672">
    <property type="entry name" value="CysRS_core"/>
    <property type="match status" value="1"/>
</dbReference>
<evidence type="ECO:0000259" key="14">
    <source>
        <dbReference type="SMART" id="SM00840"/>
    </source>
</evidence>
<keyword evidence="10 13" id="KW-0648">Protein biosynthesis</keyword>
<evidence type="ECO:0000256" key="12">
    <source>
        <dbReference type="ARBA" id="ARBA00047398"/>
    </source>
</evidence>
<evidence type="ECO:0000256" key="11">
    <source>
        <dbReference type="ARBA" id="ARBA00023146"/>
    </source>
</evidence>
<dbReference type="InterPro" id="IPR056411">
    <property type="entry name" value="CysS_C"/>
</dbReference>
<protein>
    <recommendedName>
        <fullName evidence="13">Cysteine--tRNA ligase</fullName>
        <ecNumber evidence="13">6.1.1.16</ecNumber>
    </recommendedName>
    <alternativeName>
        <fullName evidence="13">Cysteinyl-tRNA synthetase</fullName>
        <shortName evidence="13">CysRS</shortName>
    </alternativeName>
</protein>
<comment type="cofactor">
    <cofactor evidence="13">
        <name>Zn(2+)</name>
        <dbReference type="ChEBI" id="CHEBI:29105"/>
    </cofactor>
    <text evidence="13">Binds 1 zinc ion per subunit.</text>
</comment>
<evidence type="ECO:0000256" key="1">
    <source>
        <dbReference type="ARBA" id="ARBA00004496"/>
    </source>
</evidence>
<keyword evidence="4 13" id="KW-0963">Cytoplasm</keyword>
<dbReference type="SUPFAM" id="SSF52374">
    <property type="entry name" value="Nucleotidylyl transferase"/>
    <property type="match status" value="1"/>
</dbReference>
<evidence type="ECO:0000256" key="5">
    <source>
        <dbReference type="ARBA" id="ARBA00022598"/>
    </source>
</evidence>
<comment type="caution">
    <text evidence="15">The sequence shown here is derived from an EMBL/GenBank/DDBJ whole genome shotgun (WGS) entry which is preliminary data.</text>
</comment>
<evidence type="ECO:0000256" key="6">
    <source>
        <dbReference type="ARBA" id="ARBA00022723"/>
    </source>
</evidence>
<evidence type="ECO:0000313" key="16">
    <source>
        <dbReference type="Proteomes" id="UP000325372"/>
    </source>
</evidence>
<dbReference type="PANTHER" id="PTHR10890:SF3">
    <property type="entry name" value="CYSTEINE--TRNA LIGASE, CYTOPLASMIC"/>
    <property type="match status" value="1"/>
</dbReference>
<feature type="binding site" evidence="13">
    <location>
        <position position="238"/>
    </location>
    <ligand>
        <name>Zn(2+)</name>
        <dbReference type="ChEBI" id="CHEBI:29105"/>
    </ligand>
</feature>
<dbReference type="InterPro" id="IPR024909">
    <property type="entry name" value="Cys-tRNA/MSH_ligase"/>
</dbReference>
<dbReference type="Pfam" id="PF09190">
    <property type="entry name" value="DALR_2"/>
    <property type="match status" value="1"/>
</dbReference>
<dbReference type="Pfam" id="PF01406">
    <property type="entry name" value="tRNA-synt_1e"/>
    <property type="match status" value="1"/>
</dbReference>
<evidence type="ECO:0000256" key="9">
    <source>
        <dbReference type="ARBA" id="ARBA00022840"/>
    </source>
</evidence>